<dbReference type="EC" id="3.1.-.-" evidence="7"/>
<feature type="binding site" evidence="7">
    <location>
        <position position="123"/>
    </location>
    <ligand>
        <name>Zn(2+)</name>
        <dbReference type="ChEBI" id="CHEBI:29105"/>
        <note>catalytic</note>
    </ligand>
</feature>
<feature type="binding site" evidence="7">
    <location>
        <position position="117"/>
    </location>
    <ligand>
        <name>Zn(2+)</name>
        <dbReference type="ChEBI" id="CHEBI:29105"/>
        <note>catalytic</note>
    </ligand>
</feature>
<feature type="binding site" evidence="7">
    <location>
        <position position="113"/>
    </location>
    <ligand>
        <name>Zn(2+)</name>
        <dbReference type="ChEBI" id="CHEBI:29105"/>
        <note>catalytic</note>
    </ligand>
</feature>
<evidence type="ECO:0000256" key="5">
    <source>
        <dbReference type="ARBA" id="ARBA00022801"/>
    </source>
</evidence>
<evidence type="ECO:0000256" key="1">
    <source>
        <dbReference type="ARBA" id="ARBA00010875"/>
    </source>
</evidence>
<gene>
    <name evidence="7 8" type="primary">ybeY</name>
    <name evidence="8" type="ORF">JIN82_08815</name>
</gene>
<dbReference type="Gene3D" id="3.40.390.30">
    <property type="entry name" value="Metalloproteases ('zincins'), catalytic domain"/>
    <property type="match status" value="1"/>
</dbReference>
<keyword evidence="7" id="KW-0690">Ribosome biogenesis</keyword>
<dbReference type="Pfam" id="PF02130">
    <property type="entry name" value="YbeY"/>
    <property type="match status" value="1"/>
</dbReference>
<dbReference type="InterPro" id="IPR023091">
    <property type="entry name" value="MetalPrtase_cat_dom_sf_prd"/>
</dbReference>
<dbReference type="GO" id="GO:0006364">
    <property type="term" value="P:rRNA processing"/>
    <property type="evidence" value="ECO:0007669"/>
    <property type="project" value="UniProtKB-UniRule"/>
</dbReference>
<dbReference type="GO" id="GO:0008270">
    <property type="term" value="F:zinc ion binding"/>
    <property type="evidence" value="ECO:0007669"/>
    <property type="project" value="UniProtKB-UniRule"/>
</dbReference>
<proteinExistence type="inferred from homology"/>
<reference evidence="8" key="1">
    <citation type="submission" date="2021-01" db="EMBL/GenBank/DDBJ databases">
        <title>Modified the classification status of verrucomicrobia.</title>
        <authorList>
            <person name="Feng X."/>
        </authorList>
    </citation>
    <scope>NUCLEOTIDE SEQUENCE</scope>
    <source>
        <strain evidence="8">_KCTC 22039</strain>
    </source>
</reference>
<dbReference type="PANTHER" id="PTHR46986">
    <property type="entry name" value="ENDORIBONUCLEASE YBEY, CHLOROPLASTIC"/>
    <property type="match status" value="1"/>
</dbReference>
<accession>A0A8J7MD79</accession>
<organism evidence="8 9">
    <name type="scientific">Persicirhabdus sediminis</name>
    <dbReference type="NCBI Taxonomy" id="454144"/>
    <lineage>
        <taxon>Bacteria</taxon>
        <taxon>Pseudomonadati</taxon>
        <taxon>Verrucomicrobiota</taxon>
        <taxon>Verrucomicrobiia</taxon>
        <taxon>Verrucomicrobiales</taxon>
        <taxon>Verrucomicrobiaceae</taxon>
        <taxon>Persicirhabdus</taxon>
    </lineage>
</organism>
<evidence type="ECO:0000256" key="4">
    <source>
        <dbReference type="ARBA" id="ARBA00022759"/>
    </source>
</evidence>
<evidence type="ECO:0000256" key="3">
    <source>
        <dbReference type="ARBA" id="ARBA00022723"/>
    </source>
</evidence>
<comment type="function">
    <text evidence="7">Single strand-specific metallo-endoribonuclease involved in late-stage 70S ribosome quality control and in maturation of the 3' terminus of the 16S rRNA.</text>
</comment>
<keyword evidence="3 7" id="KW-0479">Metal-binding</keyword>
<protein>
    <recommendedName>
        <fullName evidence="7">Endoribonuclease YbeY</fullName>
        <ecNumber evidence="7">3.1.-.-</ecNumber>
    </recommendedName>
</protein>
<sequence>MNTQVEIYQNQDKLPLSESLIERMTAAANAAIPLVSKLAVDGEVLSQLELVEVSIVDDETIAQVHVDFMDIPGATDVITFDYGEIVVSVETAKSQALEYGNEFERELMLYVIHGLMHLAGHEDADPAEAAVMAQGQESVLAEVW</sequence>
<evidence type="ECO:0000256" key="7">
    <source>
        <dbReference type="HAMAP-Rule" id="MF_00009"/>
    </source>
</evidence>
<comment type="caution">
    <text evidence="8">The sequence shown here is derived from an EMBL/GenBank/DDBJ whole genome shotgun (WGS) entry which is preliminary data.</text>
</comment>
<keyword evidence="6 7" id="KW-0862">Zinc</keyword>
<dbReference type="HAMAP" id="MF_00009">
    <property type="entry name" value="Endoribonucl_YbeY"/>
    <property type="match status" value="1"/>
</dbReference>
<dbReference type="PANTHER" id="PTHR46986:SF1">
    <property type="entry name" value="ENDORIBONUCLEASE YBEY, CHLOROPLASTIC"/>
    <property type="match status" value="1"/>
</dbReference>
<dbReference type="SUPFAM" id="SSF55486">
    <property type="entry name" value="Metalloproteases ('zincins'), catalytic domain"/>
    <property type="match status" value="1"/>
</dbReference>
<dbReference type="GO" id="GO:0004521">
    <property type="term" value="F:RNA endonuclease activity"/>
    <property type="evidence" value="ECO:0007669"/>
    <property type="project" value="UniProtKB-UniRule"/>
</dbReference>
<dbReference type="NCBIfam" id="TIGR00043">
    <property type="entry name" value="rRNA maturation RNase YbeY"/>
    <property type="match status" value="1"/>
</dbReference>
<keyword evidence="7" id="KW-0698">rRNA processing</keyword>
<dbReference type="GO" id="GO:0005737">
    <property type="term" value="C:cytoplasm"/>
    <property type="evidence" value="ECO:0007669"/>
    <property type="project" value="UniProtKB-SubCell"/>
</dbReference>
<evidence type="ECO:0000313" key="8">
    <source>
        <dbReference type="EMBL" id="MBK1791252.1"/>
    </source>
</evidence>
<name>A0A8J7MD79_9BACT</name>
<keyword evidence="5 7" id="KW-0378">Hydrolase</keyword>
<dbReference type="RefSeq" id="WP_200311264.1">
    <property type="nucleotide sequence ID" value="NZ_JAENIM010000039.1"/>
</dbReference>
<dbReference type="GO" id="GO:0004222">
    <property type="term" value="F:metalloendopeptidase activity"/>
    <property type="evidence" value="ECO:0007669"/>
    <property type="project" value="InterPro"/>
</dbReference>
<keyword evidence="7" id="KW-0963">Cytoplasm</keyword>
<dbReference type="EMBL" id="JAENIM010000039">
    <property type="protein sequence ID" value="MBK1791252.1"/>
    <property type="molecule type" value="Genomic_DNA"/>
</dbReference>
<comment type="similarity">
    <text evidence="1 7">Belongs to the endoribonuclease YbeY family.</text>
</comment>
<dbReference type="Proteomes" id="UP000624703">
    <property type="component" value="Unassembled WGS sequence"/>
</dbReference>
<evidence type="ECO:0000313" key="9">
    <source>
        <dbReference type="Proteomes" id="UP000624703"/>
    </source>
</evidence>
<keyword evidence="2 7" id="KW-0540">Nuclease</keyword>
<comment type="subcellular location">
    <subcellularLocation>
        <location evidence="7">Cytoplasm</location>
    </subcellularLocation>
</comment>
<dbReference type="AlphaFoldDB" id="A0A8J7MD79"/>
<evidence type="ECO:0000256" key="6">
    <source>
        <dbReference type="ARBA" id="ARBA00022833"/>
    </source>
</evidence>
<keyword evidence="4 7" id="KW-0255">Endonuclease</keyword>
<dbReference type="InterPro" id="IPR002036">
    <property type="entry name" value="YbeY"/>
</dbReference>
<keyword evidence="9" id="KW-1185">Reference proteome</keyword>
<comment type="cofactor">
    <cofactor evidence="7">
        <name>Zn(2+)</name>
        <dbReference type="ChEBI" id="CHEBI:29105"/>
    </cofactor>
    <text evidence="7">Binds 1 zinc ion.</text>
</comment>
<evidence type="ECO:0000256" key="2">
    <source>
        <dbReference type="ARBA" id="ARBA00022722"/>
    </source>
</evidence>